<reference evidence="2 3" key="1">
    <citation type="journal article" date="2019" name="Commun. Biol.">
        <title>The bagworm genome reveals a unique fibroin gene that provides high tensile strength.</title>
        <authorList>
            <person name="Kono N."/>
            <person name="Nakamura H."/>
            <person name="Ohtoshi R."/>
            <person name="Tomita M."/>
            <person name="Numata K."/>
            <person name="Arakawa K."/>
        </authorList>
    </citation>
    <scope>NUCLEOTIDE SEQUENCE [LARGE SCALE GENOMIC DNA]</scope>
</reference>
<feature type="compositionally biased region" description="Polar residues" evidence="1">
    <location>
        <begin position="1"/>
        <end position="12"/>
    </location>
</feature>
<dbReference type="EMBL" id="BGZK01002900">
    <property type="protein sequence ID" value="GBP97234.1"/>
    <property type="molecule type" value="Genomic_DNA"/>
</dbReference>
<proteinExistence type="predicted"/>
<gene>
    <name evidence="2" type="ORF">EVAR_70668_1</name>
</gene>
<sequence>MPKSQIEQNSTALTLENTTPQTPTTPLTTTPVNVVTTQITKDTIATILERDNLNENILDSALNLKTEETTQTSKKTSQLQAAIDNLEIKMQ</sequence>
<evidence type="ECO:0000313" key="2">
    <source>
        <dbReference type="EMBL" id="GBP97234.1"/>
    </source>
</evidence>
<keyword evidence="3" id="KW-1185">Reference proteome</keyword>
<name>A0A4C2ADE4_EUMVA</name>
<accession>A0A4C2ADE4</accession>
<evidence type="ECO:0000256" key="1">
    <source>
        <dbReference type="SAM" id="MobiDB-lite"/>
    </source>
</evidence>
<evidence type="ECO:0000313" key="3">
    <source>
        <dbReference type="Proteomes" id="UP000299102"/>
    </source>
</evidence>
<dbReference type="AlphaFoldDB" id="A0A4C2ADE4"/>
<protein>
    <submittedName>
        <fullName evidence="2">Uncharacterized protein</fullName>
    </submittedName>
</protein>
<organism evidence="2 3">
    <name type="scientific">Eumeta variegata</name>
    <name type="common">Bagworm moth</name>
    <name type="synonym">Eumeta japonica</name>
    <dbReference type="NCBI Taxonomy" id="151549"/>
    <lineage>
        <taxon>Eukaryota</taxon>
        <taxon>Metazoa</taxon>
        <taxon>Ecdysozoa</taxon>
        <taxon>Arthropoda</taxon>
        <taxon>Hexapoda</taxon>
        <taxon>Insecta</taxon>
        <taxon>Pterygota</taxon>
        <taxon>Neoptera</taxon>
        <taxon>Endopterygota</taxon>
        <taxon>Lepidoptera</taxon>
        <taxon>Glossata</taxon>
        <taxon>Ditrysia</taxon>
        <taxon>Tineoidea</taxon>
        <taxon>Psychidae</taxon>
        <taxon>Oiketicinae</taxon>
        <taxon>Eumeta</taxon>
    </lineage>
</organism>
<feature type="compositionally biased region" description="Low complexity" evidence="1">
    <location>
        <begin position="13"/>
        <end position="29"/>
    </location>
</feature>
<comment type="caution">
    <text evidence="2">The sequence shown here is derived from an EMBL/GenBank/DDBJ whole genome shotgun (WGS) entry which is preliminary data.</text>
</comment>
<feature type="region of interest" description="Disordered" evidence="1">
    <location>
        <begin position="1"/>
        <end position="29"/>
    </location>
</feature>
<dbReference type="Proteomes" id="UP000299102">
    <property type="component" value="Unassembled WGS sequence"/>
</dbReference>